<dbReference type="InterPro" id="IPR016180">
    <property type="entry name" value="Ribosomal_uL16_dom"/>
</dbReference>
<dbReference type="EMBL" id="CAEY01001890">
    <property type="status" value="NOT_ANNOTATED_CDS"/>
    <property type="molecule type" value="Genomic_DNA"/>
</dbReference>
<dbReference type="SUPFAM" id="SSF54686">
    <property type="entry name" value="Ribosomal protein L16p/L10e"/>
    <property type="match status" value="1"/>
</dbReference>
<keyword evidence="2" id="KW-0689">Ribosomal protein</keyword>
<dbReference type="AlphaFoldDB" id="T1K9G9"/>
<dbReference type="PANTHER" id="PTHR12220">
    <property type="entry name" value="50S/60S RIBOSOMAL PROTEIN L16"/>
    <property type="match status" value="1"/>
</dbReference>
<gene>
    <name evidence="6" type="primary">107361856</name>
</gene>
<dbReference type="GO" id="GO:0019843">
    <property type="term" value="F:rRNA binding"/>
    <property type="evidence" value="ECO:0007669"/>
    <property type="project" value="InterPro"/>
</dbReference>
<dbReference type="Proteomes" id="UP000015104">
    <property type="component" value="Unassembled WGS sequence"/>
</dbReference>
<dbReference type="EnsemblMetazoa" id="tetur07g04880.1">
    <property type="protein sequence ID" value="tetur07g04880.1"/>
    <property type="gene ID" value="tetur07g04880"/>
</dbReference>
<evidence type="ECO:0000256" key="1">
    <source>
        <dbReference type="ARBA" id="ARBA00008931"/>
    </source>
</evidence>
<evidence type="ECO:0000313" key="7">
    <source>
        <dbReference type="Proteomes" id="UP000015104"/>
    </source>
</evidence>
<dbReference type="Pfam" id="PF00252">
    <property type="entry name" value="Ribosomal_L16"/>
    <property type="match status" value="1"/>
</dbReference>
<evidence type="ECO:0000256" key="3">
    <source>
        <dbReference type="ARBA" id="ARBA00023274"/>
    </source>
</evidence>
<sequence>MALSIVKSVPAISNICFHSPINCIFVRNATGLINSFYRAPKERVKVPPSFDHVILPDPEHRKLPALESVPLPPNGRDEMKTARRIYDAKGPETIHNRLLHGQYGLMALSGGHLYPPHIKIIRDSVNRHVKGDRFAVWRIDPPWKTVTRKSPGKKLGGGKGSIFCYSTPIRTGRIIFEFGGKCEFEDILKMLLGVAKRLPLDALPVYAEFFNEFQAELKERERNNLNPLTIEHAVKNNLADCRKYMTAFELFTNGKYR</sequence>
<dbReference type="GO" id="GO:0005762">
    <property type="term" value="C:mitochondrial large ribosomal subunit"/>
    <property type="evidence" value="ECO:0007669"/>
    <property type="project" value="TreeGrafter"/>
</dbReference>
<dbReference type="STRING" id="32264.T1K9G9"/>
<evidence type="ECO:0000256" key="2">
    <source>
        <dbReference type="ARBA" id="ARBA00022980"/>
    </source>
</evidence>
<proteinExistence type="inferred from homology"/>
<dbReference type="Gene3D" id="3.90.1170.10">
    <property type="entry name" value="Ribosomal protein L10e/L16"/>
    <property type="match status" value="1"/>
</dbReference>
<keyword evidence="3" id="KW-0687">Ribonucleoprotein</keyword>
<dbReference type="HOGENOM" id="CLU_096518_0_0_1"/>
<keyword evidence="7" id="KW-1185">Reference proteome</keyword>
<dbReference type="KEGG" id="tut:107361856"/>
<evidence type="ECO:0000256" key="4">
    <source>
        <dbReference type="ARBA" id="ARBA00035302"/>
    </source>
</evidence>
<dbReference type="InterPro" id="IPR000114">
    <property type="entry name" value="Ribosomal_uL16_bact-type"/>
</dbReference>
<dbReference type="OrthoDB" id="268521at2759"/>
<dbReference type="GO" id="GO:0032543">
    <property type="term" value="P:mitochondrial translation"/>
    <property type="evidence" value="ECO:0007669"/>
    <property type="project" value="TreeGrafter"/>
</dbReference>
<evidence type="ECO:0000256" key="5">
    <source>
        <dbReference type="ARBA" id="ARBA00035440"/>
    </source>
</evidence>
<accession>T1K9G9</accession>
<reference evidence="7" key="1">
    <citation type="submission" date="2011-08" db="EMBL/GenBank/DDBJ databases">
        <authorList>
            <person name="Rombauts S."/>
        </authorList>
    </citation>
    <scope>NUCLEOTIDE SEQUENCE</scope>
    <source>
        <strain evidence="7">London</strain>
    </source>
</reference>
<comment type="similarity">
    <text evidence="1">Belongs to the universal ribosomal protein uL16 family.</text>
</comment>
<dbReference type="CDD" id="cd01433">
    <property type="entry name" value="Ribosomal_L16_L10e"/>
    <property type="match status" value="1"/>
</dbReference>
<dbReference type="OMA" id="WGHMEMM"/>
<organism evidence="6 7">
    <name type="scientific">Tetranychus urticae</name>
    <name type="common">Two-spotted spider mite</name>
    <dbReference type="NCBI Taxonomy" id="32264"/>
    <lineage>
        <taxon>Eukaryota</taxon>
        <taxon>Metazoa</taxon>
        <taxon>Ecdysozoa</taxon>
        <taxon>Arthropoda</taxon>
        <taxon>Chelicerata</taxon>
        <taxon>Arachnida</taxon>
        <taxon>Acari</taxon>
        <taxon>Acariformes</taxon>
        <taxon>Trombidiformes</taxon>
        <taxon>Prostigmata</taxon>
        <taxon>Eleutherengona</taxon>
        <taxon>Raphignathae</taxon>
        <taxon>Tetranychoidea</taxon>
        <taxon>Tetranychidae</taxon>
        <taxon>Tetranychus</taxon>
    </lineage>
</organism>
<reference evidence="6" key="2">
    <citation type="submission" date="2015-06" db="UniProtKB">
        <authorList>
            <consortium name="EnsemblMetazoa"/>
        </authorList>
    </citation>
    <scope>IDENTIFICATION</scope>
</reference>
<dbReference type="InterPro" id="IPR047873">
    <property type="entry name" value="Ribosomal_uL16"/>
</dbReference>
<dbReference type="PANTHER" id="PTHR12220:SF13">
    <property type="entry name" value="LARGE RIBOSOMAL SUBUNIT PROTEIN UL16M"/>
    <property type="match status" value="1"/>
</dbReference>
<protein>
    <recommendedName>
        <fullName evidence="4">Large ribosomal subunit protein uL16m</fullName>
    </recommendedName>
    <alternativeName>
        <fullName evidence="5">39S ribosomal protein L16, mitochondrial</fullName>
    </alternativeName>
</protein>
<evidence type="ECO:0000313" key="6">
    <source>
        <dbReference type="EnsemblMetazoa" id="tetur07g04880.1"/>
    </source>
</evidence>
<name>T1K9G9_TETUR</name>
<dbReference type="eggNOG" id="KOG3422">
    <property type="taxonomic scope" value="Eukaryota"/>
</dbReference>
<dbReference type="InterPro" id="IPR036920">
    <property type="entry name" value="Ribosomal_uL16_sf"/>
</dbReference>
<dbReference type="GO" id="GO:0003735">
    <property type="term" value="F:structural constituent of ribosome"/>
    <property type="evidence" value="ECO:0007669"/>
    <property type="project" value="InterPro"/>
</dbReference>